<protein>
    <submittedName>
        <fullName evidence="1">Uncharacterized protein</fullName>
    </submittedName>
</protein>
<sequence length="99" mass="11146">TLSAIREQHGGVVVSLVDSPASSCPLFLRHLDRLARSPKESRALPNSSMMTSVTINEVTLTTHYPKELQRPIVIRSINNEKNIPRIVYQTLFSELKTFV</sequence>
<feature type="non-terminal residue" evidence="1">
    <location>
        <position position="99"/>
    </location>
</feature>
<evidence type="ECO:0000313" key="1">
    <source>
        <dbReference type="EMBL" id="KAJ9590554.1"/>
    </source>
</evidence>
<accession>A0AAD8A131</accession>
<comment type="caution">
    <text evidence="1">The sequence shown here is derived from an EMBL/GenBank/DDBJ whole genome shotgun (WGS) entry which is preliminary data.</text>
</comment>
<feature type="non-terminal residue" evidence="1">
    <location>
        <position position="1"/>
    </location>
</feature>
<proteinExistence type="predicted"/>
<reference evidence="1" key="2">
    <citation type="submission" date="2023-05" db="EMBL/GenBank/DDBJ databases">
        <authorList>
            <person name="Fouks B."/>
        </authorList>
    </citation>
    <scope>NUCLEOTIDE SEQUENCE</scope>
    <source>
        <strain evidence="1">Stay&amp;Tobe</strain>
        <tissue evidence="1">Testes</tissue>
    </source>
</reference>
<dbReference type="Proteomes" id="UP001233999">
    <property type="component" value="Unassembled WGS sequence"/>
</dbReference>
<dbReference type="EMBL" id="JASPKZ010004207">
    <property type="protein sequence ID" value="KAJ9590554.1"/>
    <property type="molecule type" value="Genomic_DNA"/>
</dbReference>
<gene>
    <name evidence="1" type="ORF">L9F63_016403</name>
</gene>
<evidence type="ECO:0000313" key="2">
    <source>
        <dbReference type="Proteomes" id="UP001233999"/>
    </source>
</evidence>
<dbReference type="AlphaFoldDB" id="A0AAD8A131"/>
<name>A0AAD8A131_DIPPU</name>
<keyword evidence="2" id="KW-1185">Reference proteome</keyword>
<reference evidence="1" key="1">
    <citation type="journal article" date="2023" name="IScience">
        <title>Live-bearing cockroach genome reveals convergent evolutionary mechanisms linked to viviparity in insects and beyond.</title>
        <authorList>
            <person name="Fouks B."/>
            <person name="Harrison M.C."/>
            <person name="Mikhailova A.A."/>
            <person name="Marchal E."/>
            <person name="English S."/>
            <person name="Carruthers M."/>
            <person name="Jennings E.C."/>
            <person name="Chiamaka E.L."/>
            <person name="Frigard R.A."/>
            <person name="Pippel M."/>
            <person name="Attardo G.M."/>
            <person name="Benoit J.B."/>
            <person name="Bornberg-Bauer E."/>
            <person name="Tobe S.S."/>
        </authorList>
    </citation>
    <scope>NUCLEOTIDE SEQUENCE</scope>
    <source>
        <strain evidence="1">Stay&amp;Tobe</strain>
    </source>
</reference>
<organism evidence="1 2">
    <name type="scientific">Diploptera punctata</name>
    <name type="common">Pacific beetle cockroach</name>
    <dbReference type="NCBI Taxonomy" id="6984"/>
    <lineage>
        <taxon>Eukaryota</taxon>
        <taxon>Metazoa</taxon>
        <taxon>Ecdysozoa</taxon>
        <taxon>Arthropoda</taxon>
        <taxon>Hexapoda</taxon>
        <taxon>Insecta</taxon>
        <taxon>Pterygota</taxon>
        <taxon>Neoptera</taxon>
        <taxon>Polyneoptera</taxon>
        <taxon>Dictyoptera</taxon>
        <taxon>Blattodea</taxon>
        <taxon>Blaberoidea</taxon>
        <taxon>Blaberidae</taxon>
        <taxon>Diplopterinae</taxon>
        <taxon>Diploptera</taxon>
    </lineage>
</organism>